<accession>A0A4R3M9Z5</accession>
<organism evidence="1 2">
    <name type="scientific">Paralcaligenes ureilyticus</name>
    <dbReference type="NCBI Taxonomy" id="627131"/>
    <lineage>
        <taxon>Bacteria</taxon>
        <taxon>Pseudomonadati</taxon>
        <taxon>Pseudomonadota</taxon>
        <taxon>Betaproteobacteria</taxon>
        <taxon>Burkholderiales</taxon>
        <taxon>Alcaligenaceae</taxon>
        <taxon>Paralcaligenes</taxon>
    </lineage>
</organism>
<dbReference type="PANTHER" id="PTHR35841">
    <property type="entry name" value="PHOSPHONATES-BINDING PERIPLASMIC PROTEIN"/>
    <property type="match status" value="1"/>
</dbReference>
<dbReference type="Proteomes" id="UP000295525">
    <property type="component" value="Unassembled WGS sequence"/>
</dbReference>
<evidence type="ECO:0000313" key="2">
    <source>
        <dbReference type="Proteomes" id="UP000295525"/>
    </source>
</evidence>
<dbReference type="PANTHER" id="PTHR35841:SF1">
    <property type="entry name" value="PHOSPHONATES-BINDING PERIPLASMIC PROTEIN"/>
    <property type="match status" value="1"/>
</dbReference>
<proteinExistence type="predicted"/>
<evidence type="ECO:0000313" key="1">
    <source>
        <dbReference type="EMBL" id="TCT08617.1"/>
    </source>
</evidence>
<dbReference type="RefSeq" id="WP_132581757.1">
    <property type="nucleotide sequence ID" value="NZ_SMAJ01000005.1"/>
</dbReference>
<dbReference type="EMBL" id="SMAJ01000005">
    <property type="protein sequence ID" value="TCT08617.1"/>
    <property type="molecule type" value="Genomic_DNA"/>
</dbReference>
<dbReference type="Pfam" id="PF12974">
    <property type="entry name" value="Phosphonate-bd"/>
    <property type="match status" value="1"/>
</dbReference>
<dbReference type="OrthoDB" id="5599602at2"/>
<keyword evidence="2" id="KW-1185">Reference proteome</keyword>
<protein>
    <submittedName>
        <fullName evidence="1">ABC-type phosphate/phosphonate transport system substrate-binding protein</fullName>
    </submittedName>
</protein>
<gene>
    <name evidence="1" type="ORF">EDC26_105169</name>
</gene>
<dbReference type="SUPFAM" id="SSF53850">
    <property type="entry name" value="Periplasmic binding protein-like II"/>
    <property type="match status" value="1"/>
</dbReference>
<name>A0A4R3M9Z5_9BURK</name>
<comment type="caution">
    <text evidence="1">The sequence shown here is derived from an EMBL/GenBank/DDBJ whole genome shotgun (WGS) entry which is preliminary data.</text>
</comment>
<sequence length="273" mass="30733">MGLIASTRMYDVCPSAKNAWAGLLQYALNKADLQVEVIDHAWPKPISDLWSRPGLCAVFMCGWPFIRALAAGLEVRPLVGVIPAWPAYGGLARYRSEFLIRESEGWGRLEDSFGSRYGWMVKDSQSGWNAPRMHLSSYAAKYGRALFAESRGPYGNPLGLINALTSHEIDITAIDGWYLDLIRSHCPEVLAGIQTMDFTEWTPNPLLIVSATLDEDKYQGLLMAFLDMDKDLYGKELLKRANVLRFQNVDVEKYFSLIDMEKRALANNYPEIA</sequence>
<reference evidence="1 2" key="1">
    <citation type="submission" date="2019-03" db="EMBL/GenBank/DDBJ databases">
        <title>Genomic Encyclopedia of Type Strains, Phase IV (KMG-IV): sequencing the most valuable type-strain genomes for metagenomic binning, comparative biology and taxonomic classification.</title>
        <authorList>
            <person name="Goeker M."/>
        </authorList>
    </citation>
    <scope>NUCLEOTIDE SEQUENCE [LARGE SCALE GENOMIC DNA]</scope>
    <source>
        <strain evidence="1 2">DSM 24591</strain>
    </source>
</reference>
<dbReference type="Gene3D" id="3.40.190.10">
    <property type="entry name" value="Periplasmic binding protein-like II"/>
    <property type="match status" value="2"/>
</dbReference>
<dbReference type="AlphaFoldDB" id="A0A4R3M9Z5"/>